<comment type="cofactor">
    <cofactor evidence="1">
        <name>[4Fe-4S] cluster</name>
        <dbReference type="ChEBI" id="CHEBI:49883"/>
    </cofactor>
</comment>
<dbReference type="PANTHER" id="PTHR11228:SF7">
    <property type="entry name" value="PQQA PEPTIDE CYCLASE"/>
    <property type="match status" value="1"/>
</dbReference>
<dbReference type="CDD" id="cd01335">
    <property type="entry name" value="Radical_SAM"/>
    <property type="match status" value="1"/>
</dbReference>
<dbReference type="AlphaFoldDB" id="T2GGH7"/>
<dbReference type="OrthoDB" id="9792276at2"/>
<evidence type="ECO:0000256" key="1">
    <source>
        <dbReference type="ARBA" id="ARBA00001966"/>
    </source>
</evidence>
<dbReference type="RefSeq" id="WP_021762333.1">
    <property type="nucleotide sequence ID" value="NC_022444.1"/>
</dbReference>
<keyword evidence="4" id="KW-0479">Metal-binding</keyword>
<organism evidence="9 10">
    <name type="scientific">Megalodesulfovibrio gigas (strain ATCC 19364 / DSM 1382 / NCIMB 9332 / VKM B-1759)</name>
    <name type="common">Desulfovibrio gigas</name>
    <dbReference type="NCBI Taxonomy" id="1121448"/>
    <lineage>
        <taxon>Bacteria</taxon>
        <taxon>Pseudomonadati</taxon>
        <taxon>Thermodesulfobacteriota</taxon>
        <taxon>Desulfovibrionia</taxon>
        <taxon>Desulfovibrionales</taxon>
        <taxon>Desulfovibrionaceae</taxon>
        <taxon>Megalodesulfovibrio</taxon>
    </lineage>
</organism>
<keyword evidence="2" id="KW-0004">4Fe-4S</keyword>
<evidence type="ECO:0000256" key="2">
    <source>
        <dbReference type="ARBA" id="ARBA00022485"/>
    </source>
</evidence>
<dbReference type="HOGENOM" id="CLU_009273_4_2_7"/>
<keyword evidence="3" id="KW-0949">S-adenosyl-L-methionine</keyword>
<dbReference type="eggNOG" id="COG0641">
    <property type="taxonomic scope" value="Bacteria"/>
</dbReference>
<dbReference type="PROSITE" id="PS01305">
    <property type="entry name" value="MOAA_NIFB_PQQE"/>
    <property type="match status" value="1"/>
</dbReference>
<dbReference type="InterPro" id="IPR023885">
    <property type="entry name" value="4Fe4S-binding_SPASM_dom"/>
</dbReference>
<protein>
    <submittedName>
        <fullName evidence="9">Putative Radical SAM domain protein</fullName>
    </submittedName>
</protein>
<dbReference type="PATRIC" id="fig|1121448.10.peg.3476"/>
<dbReference type="Proteomes" id="UP000016587">
    <property type="component" value="Chromosome"/>
</dbReference>
<evidence type="ECO:0000259" key="8">
    <source>
        <dbReference type="PROSITE" id="PS51918"/>
    </source>
</evidence>
<evidence type="ECO:0000256" key="5">
    <source>
        <dbReference type="ARBA" id="ARBA00023002"/>
    </source>
</evidence>
<name>T2GGH7_MEGG1</name>
<dbReference type="GO" id="GO:0016491">
    <property type="term" value="F:oxidoreductase activity"/>
    <property type="evidence" value="ECO:0007669"/>
    <property type="project" value="UniProtKB-KW"/>
</dbReference>
<dbReference type="KEGG" id="dgg:DGI_3526"/>
<evidence type="ECO:0000256" key="7">
    <source>
        <dbReference type="ARBA" id="ARBA00023014"/>
    </source>
</evidence>
<dbReference type="STRING" id="1121448.DGI_3526"/>
<dbReference type="PANTHER" id="PTHR11228">
    <property type="entry name" value="RADICAL SAM DOMAIN PROTEIN"/>
    <property type="match status" value="1"/>
</dbReference>
<evidence type="ECO:0000256" key="3">
    <source>
        <dbReference type="ARBA" id="ARBA00022691"/>
    </source>
</evidence>
<evidence type="ECO:0000313" key="10">
    <source>
        <dbReference type="Proteomes" id="UP000016587"/>
    </source>
</evidence>
<dbReference type="EMBL" id="CP006585">
    <property type="protein sequence ID" value="AGW15202.1"/>
    <property type="molecule type" value="Genomic_DNA"/>
</dbReference>
<accession>T2GGH7</accession>
<dbReference type="CDD" id="cd21109">
    <property type="entry name" value="SPASM"/>
    <property type="match status" value="1"/>
</dbReference>
<evidence type="ECO:0000256" key="6">
    <source>
        <dbReference type="ARBA" id="ARBA00023004"/>
    </source>
</evidence>
<evidence type="ECO:0000256" key="4">
    <source>
        <dbReference type="ARBA" id="ARBA00022723"/>
    </source>
</evidence>
<dbReference type="InterPro" id="IPR058240">
    <property type="entry name" value="rSAM_sf"/>
</dbReference>
<keyword evidence="10" id="KW-1185">Reference proteome</keyword>
<dbReference type="SFLD" id="SFLDS00029">
    <property type="entry name" value="Radical_SAM"/>
    <property type="match status" value="1"/>
</dbReference>
<dbReference type="InterPro" id="IPR000385">
    <property type="entry name" value="MoaA_NifB_PqqE_Fe-S-bd_CS"/>
</dbReference>
<reference evidence="9 10" key="1">
    <citation type="journal article" date="2013" name="J. Bacteriol.">
        <title>Roles of HynAB and Ech, the only two hydrogenases found in the model sulfate reducer Desulfovibrio gigas.</title>
        <authorList>
            <person name="Morais-Silva F.O."/>
            <person name="Santos C.I."/>
            <person name="Rodrigues R."/>
            <person name="Pereira I.A."/>
            <person name="Rodrigues-Pousada C."/>
        </authorList>
    </citation>
    <scope>NUCLEOTIDE SEQUENCE [LARGE SCALE GENOMIC DNA]</scope>
    <source>
        <strain evidence="10">ATCC 19364 / DSM 1382 / NCIMB 9332 / VKM B-1759</strain>
    </source>
</reference>
<keyword evidence="7" id="KW-0411">Iron-sulfur</keyword>
<dbReference type="Pfam" id="PF04055">
    <property type="entry name" value="Radical_SAM"/>
    <property type="match status" value="1"/>
</dbReference>
<keyword evidence="5" id="KW-0560">Oxidoreductase</keyword>
<feature type="domain" description="Radical SAM core" evidence="8">
    <location>
        <begin position="52"/>
        <end position="284"/>
    </location>
</feature>
<gene>
    <name evidence="9" type="ORF">DGI_3526</name>
</gene>
<dbReference type="SUPFAM" id="SSF102114">
    <property type="entry name" value="Radical SAM enzymes"/>
    <property type="match status" value="1"/>
</dbReference>
<dbReference type="InterPro" id="IPR050377">
    <property type="entry name" value="Radical_SAM_PqqE_MftC-like"/>
</dbReference>
<sequence>MGRRSGVGSSSVLKLSFRIAKHPWIASKLAKLQVEKWLFNQIASPSTKDGMARQVRQVSIRITDICNLRCIMCGQWGPTGFLHGKDLRELKREEVSPVRYIECLEDLVAHGHHPIVYLWGGEPTMYDGWLDVLNACKRLKLPTAIATNGTRLAQHAQAIVDSRMFLLQISIDGPDKEIHNRIRRGVGSADSYTAIQEGIAAVREARSKSGGELPLIASLTTVSKENYQHLTGIYEAYKDKVDLFVFYPAWWIDEESADAHAKDFQRRFGFEPALHRGWVGGWKPSDYAELDAQLQKLKELGKQPGSPPVILIPDISGVDNLHKYYTDHKESFGFDQCISICQVVEIDSNGDISPCRDYHDYVVGNIKDHTITELWNSERFRIFRKSLAQDGLMPVCTRCCGLMGY</sequence>
<dbReference type="Pfam" id="PF13186">
    <property type="entry name" value="SPASM"/>
    <property type="match status" value="1"/>
</dbReference>
<proteinExistence type="predicted"/>
<evidence type="ECO:0000313" key="9">
    <source>
        <dbReference type="EMBL" id="AGW15202.1"/>
    </source>
</evidence>
<dbReference type="GO" id="GO:0051539">
    <property type="term" value="F:4 iron, 4 sulfur cluster binding"/>
    <property type="evidence" value="ECO:0007669"/>
    <property type="project" value="UniProtKB-KW"/>
</dbReference>
<dbReference type="InterPro" id="IPR007197">
    <property type="entry name" value="rSAM"/>
</dbReference>
<keyword evidence="6" id="KW-0408">Iron</keyword>
<dbReference type="Gene3D" id="3.20.20.70">
    <property type="entry name" value="Aldolase class I"/>
    <property type="match status" value="1"/>
</dbReference>
<dbReference type="PROSITE" id="PS51918">
    <property type="entry name" value="RADICAL_SAM"/>
    <property type="match status" value="1"/>
</dbReference>
<dbReference type="SFLD" id="SFLDG01067">
    <property type="entry name" value="SPASM/twitch_domain_containing"/>
    <property type="match status" value="1"/>
</dbReference>
<dbReference type="GO" id="GO:0046872">
    <property type="term" value="F:metal ion binding"/>
    <property type="evidence" value="ECO:0007669"/>
    <property type="project" value="UniProtKB-KW"/>
</dbReference>
<reference evidence="10" key="2">
    <citation type="submission" date="2013-07" db="EMBL/GenBank/DDBJ databases">
        <authorList>
            <person name="Morais-Silva F.O."/>
            <person name="Rezende A.M."/>
            <person name="Pimentel C."/>
            <person name="Resende D.M."/>
            <person name="Santos C.I."/>
            <person name="Clemente C."/>
            <person name="de Oliveira L.M."/>
            <person name="da Silva S.M."/>
            <person name="Costa D.A."/>
            <person name="Varela-Raposo A."/>
            <person name="Horacio E.C.A."/>
            <person name="Matos M."/>
            <person name="Flores O."/>
            <person name="Ruiz J.C."/>
            <person name="Rodrigues-Pousada C."/>
        </authorList>
    </citation>
    <scope>NUCLEOTIDE SEQUENCE [LARGE SCALE GENOMIC DNA]</scope>
    <source>
        <strain evidence="10">ATCC 19364 / DSM 1382 / NCIMB 9332 / VKM B-1759</strain>
    </source>
</reference>
<dbReference type="InterPro" id="IPR013785">
    <property type="entry name" value="Aldolase_TIM"/>
</dbReference>